<comment type="caution">
    <text evidence="1">The sequence shown here is derived from an EMBL/GenBank/DDBJ whole genome shotgun (WGS) entry which is preliminary data.</text>
</comment>
<sequence>MFHCTVDIDENIDEDLAKYFCRVDLCLRNSFEYDLYDPFDIFWRKLPYTLNLCGTNAQMSLVKIEMKNELTIYKVNNMLERKNRKEKCDGMIVNIGKNKEELNIGNCAMNYYDYSTHETLAGILQSHNKNLDFLVIYQADSLSSSYILFQHIISNFDNICQINFVYSLPKYSEENGFRESLQKLRKDSKFLLLAGSKDRLNMHLNLFFVNMKNRYCRERYLRYFTYF</sequence>
<dbReference type="AlphaFoldDB" id="A0A9P1N8X5"/>
<protein>
    <submittedName>
        <fullName evidence="1">Uncharacterized protein</fullName>
    </submittedName>
</protein>
<evidence type="ECO:0000313" key="1">
    <source>
        <dbReference type="EMBL" id="CAI5452501.1"/>
    </source>
</evidence>
<proteinExistence type="predicted"/>
<gene>
    <name evidence="1" type="ORF">CAMP_LOCUS15138</name>
</gene>
<evidence type="ECO:0000313" key="2">
    <source>
        <dbReference type="Proteomes" id="UP001152747"/>
    </source>
</evidence>
<dbReference type="PANTHER" id="PTHR22989">
    <property type="entry name" value="UNCHARACTERIZED DUF13 C.ELEGANS"/>
    <property type="match status" value="1"/>
</dbReference>
<organism evidence="1 2">
    <name type="scientific">Caenorhabditis angaria</name>
    <dbReference type="NCBI Taxonomy" id="860376"/>
    <lineage>
        <taxon>Eukaryota</taxon>
        <taxon>Metazoa</taxon>
        <taxon>Ecdysozoa</taxon>
        <taxon>Nematoda</taxon>
        <taxon>Chromadorea</taxon>
        <taxon>Rhabditida</taxon>
        <taxon>Rhabditina</taxon>
        <taxon>Rhabditomorpha</taxon>
        <taxon>Rhabditoidea</taxon>
        <taxon>Rhabditidae</taxon>
        <taxon>Peloderinae</taxon>
        <taxon>Caenorhabditis</taxon>
    </lineage>
</organism>
<dbReference type="EMBL" id="CANHGI010000005">
    <property type="protein sequence ID" value="CAI5452501.1"/>
    <property type="molecule type" value="Genomic_DNA"/>
</dbReference>
<name>A0A9P1N8X5_9PELO</name>
<dbReference type="OrthoDB" id="5837084at2759"/>
<reference evidence="1" key="1">
    <citation type="submission" date="2022-11" db="EMBL/GenBank/DDBJ databases">
        <authorList>
            <person name="Kikuchi T."/>
        </authorList>
    </citation>
    <scope>NUCLEOTIDE SEQUENCE</scope>
    <source>
        <strain evidence="1">PS1010</strain>
    </source>
</reference>
<keyword evidence="2" id="KW-1185">Reference proteome</keyword>
<dbReference type="PANTHER" id="PTHR22989:SF20">
    <property type="entry name" value="USP DOMAIN-CONTAINING PROTEIN"/>
    <property type="match status" value="1"/>
</dbReference>
<dbReference type="Proteomes" id="UP001152747">
    <property type="component" value="Unassembled WGS sequence"/>
</dbReference>
<accession>A0A9P1N8X5</accession>